<reference evidence="4" key="1">
    <citation type="journal article" date="2023" name="Mol. Phylogenet. Evol.">
        <title>Genome-scale phylogeny and comparative genomics of the fungal order Sordariales.</title>
        <authorList>
            <person name="Hensen N."/>
            <person name="Bonometti L."/>
            <person name="Westerberg I."/>
            <person name="Brannstrom I.O."/>
            <person name="Guillou S."/>
            <person name="Cros-Aarteil S."/>
            <person name="Calhoun S."/>
            <person name="Haridas S."/>
            <person name="Kuo A."/>
            <person name="Mondo S."/>
            <person name="Pangilinan J."/>
            <person name="Riley R."/>
            <person name="LaButti K."/>
            <person name="Andreopoulos B."/>
            <person name="Lipzen A."/>
            <person name="Chen C."/>
            <person name="Yan M."/>
            <person name="Daum C."/>
            <person name="Ng V."/>
            <person name="Clum A."/>
            <person name="Steindorff A."/>
            <person name="Ohm R.A."/>
            <person name="Martin F."/>
            <person name="Silar P."/>
            <person name="Natvig D.O."/>
            <person name="Lalanne C."/>
            <person name="Gautier V."/>
            <person name="Ament-Velasquez S.L."/>
            <person name="Kruys A."/>
            <person name="Hutchinson M.I."/>
            <person name="Powell A.J."/>
            <person name="Barry K."/>
            <person name="Miller A.N."/>
            <person name="Grigoriev I.V."/>
            <person name="Debuchy R."/>
            <person name="Gladieux P."/>
            <person name="Hiltunen Thoren M."/>
            <person name="Johannesson H."/>
        </authorList>
    </citation>
    <scope>NUCLEOTIDE SEQUENCE</scope>
    <source>
        <strain evidence="4">CBS 232.78</strain>
    </source>
</reference>
<dbReference type="SMART" id="SM00355">
    <property type="entry name" value="ZnF_C2H2"/>
    <property type="match status" value="3"/>
</dbReference>
<dbReference type="InterPro" id="IPR036236">
    <property type="entry name" value="Znf_C2H2_sf"/>
</dbReference>
<gene>
    <name evidence="4" type="ORF">B0H63DRAFT_395282</name>
</gene>
<dbReference type="EMBL" id="JAULSW010000004">
    <property type="protein sequence ID" value="KAK3385823.1"/>
    <property type="molecule type" value="Genomic_DNA"/>
</dbReference>
<dbReference type="PROSITE" id="PS50157">
    <property type="entry name" value="ZINC_FINGER_C2H2_2"/>
    <property type="match status" value="1"/>
</dbReference>
<keyword evidence="1" id="KW-0862">Zinc</keyword>
<proteinExistence type="predicted"/>
<dbReference type="Gene3D" id="3.30.160.60">
    <property type="entry name" value="Classic Zinc Finger"/>
    <property type="match status" value="2"/>
</dbReference>
<feature type="compositionally biased region" description="Basic and acidic residues" evidence="2">
    <location>
        <begin position="252"/>
        <end position="261"/>
    </location>
</feature>
<feature type="non-terminal residue" evidence="4">
    <location>
        <position position="280"/>
    </location>
</feature>
<reference evidence="4" key="2">
    <citation type="submission" date="2023-06" db="EMBL/GenBank/DDBJ databases">
        <authorList>
            <consortium name="Lawrence Berkeley National Laboratory"/>
            <person name="Haridas S."/>
            <person name="Hensen N."/>
            <person name="Bonometti L."/>
            <person name="Westerberg I."/>
            <person name="Brannstrom I.O."/>
            <person name="Guillou S."/>
            <person name="Cros-Aarteil S."/>
            <person name="Calhoun S."/>
            <person name="Kuo A."/>
            <person name="Mondo S."/>
            <person name="Pangilinan J."/>
            <person name="Riley R."/>
            <person name="LaButti K."/>
            <person name="Andreopoulos B."/>
            <person name="Lipzen A."/>
            <person name="Chen C."/>
            <person name="Yanf M."/>
            <person name="Daum C."/>
            <person name="Ng V."/>
            <person name="Clum A."/>
            <person name="Steindorff A."/>
            <person name="Ohm R."/>
            <person name="Martin F."/>
            <person name="Silar P."/>
            <person name="Natvig D."/>
            <person name="Lalanne C."/>
            <person name="Gautier V."/>
            <person name="Ament-velasquez S.L."/>
            <person name="Kruys A."/>
            <person name="Hutchinson M.I."/>
            <person name="Powell A.J."/>
            <person name="Barry K."/>
            <person name="Miller A.N."/>
            <person name="Grigoriev I.V."/>
            <person name="Debuchy R."/>
            <person name="Gladieux P."/>
            <person name="Thoren M.H."/>
            <person name="Johannesson H."/>
        </authorList>
    </citation>
    <scope>NUCLEOTIDE SEQUENCE</scope>
    <source>
        <strain evidence="4">CBS 232.78</strain>
    </source>
</reference>
<dbReference type="Proteomes" id="UP001285441">
    <property type="component" value="Unassembled WGS sequence"/>
</dbReference>
<dbReference type="SUPFAM" id="SSF57667">
    <property type="entry name" value="beta-beta-alpha zinc fingers"/>
    <property type="match status" value="1"/>
</dbReference>
<name>A0AAE0TZW8_9PEZI</name>
<keyword evidence="1" id="KW-0863">Zinc-finger</keyword>
<feature type="compositionally biased region" description="Polar residues" evidence="2">
    <location>
        <begin position="77"/>
        <end position="93"/>
    </location>
</feature>
<evidence type="ECO:0000313" key="4">
    <source>
        <dbReference type="EMBL" id="KAK3385823.1"/>
    </source>
</evidence>
<feature type="domain" description="C2H2-type" evidence="3">
    <location>
        <begin position="161"/>
        <end position="190"/>
    </location>
</feature>
<feature type="region of interest" description="Disordered" evidence="2">
    <location>
        <begin position="61"/>
        <end position="146"/>
    </location>
</feature>
<dbReference type="PROSITE" id="PS00028">
    <property type="entry name" value="ZINC_FINGER_C2H2_1"/>
    <property type="match status" value="1"/>
</dbReference>
<sequence>MPPRKCCTEEPLTIQDVDWLFDREFKEAWNKRYVDHQQSLWRKNHNNRAIEIVDHHSRDEVPLPIKIRDGDDGKEASTYQTPFESQGEPSNRPGSFDWRATQKDQTGYQEPPALSPLPSFLDKSSRNKAACTSDPDEESETANITTTPLPTIVDGLFNLPYVCQFSDCTAAFQTQYLLSCHANIHSSARPYYCHVPGCPRSEGGKGFKRKDEMIRHGLVHDSPGYVCPFCPDREHKYPRPDNLQRHVRVHHIDKDKDDPMLRDVLSQRPKVPGGRNKKRR</sequence>
<evidence type="ECO:0000313" key="5">
    <source>
        <dbReference type="Proteomes" id="UP001285441"/>
    </source>
</evidence>
<accession>A0AAE0TZW8</accession>
<dbReference type="GO" id="GO:0005634">
    <property type="term" value="C:nucleus"/>
    <property type="evidence" value="ECO:0007669"/>
    <property type="project" value="TreeGrafter"/>
</dbReference>
<evidence type="ECO:0000256" key="2">
    <source>
        <dbReference type="SAM" id="MobiDB-lite"/>
    </source>
</evidence>
<dbReference type="PANTHER" id="PTHR46179">
    <property type="entry name" value="ZINC FINGER PROTEIN"/>
    <property type="match status" value="1"/>
</dbReference>
<protein>
    <recommendedName>
        <fullName evidence="3">C2H2-type domain-containing protein</fullName>
    </recommendedName>
</protein>
<organism evidence="4 5">
    <name type="scientific">Podospora didyma</name>
    <dbReference type="NCBI Taxonomy" id="330526"/>
    <lineage>
        <taxon>Eukaryota</taxon>
        <taxon>Fungi</taxon>
        <taxon>Dikarya</taxon>
        <taxon>Ascomycota</taxon>
        <taxon>Pezizomycotina</taxon>
        <taxon>Sordariomycetes</taxon>
        <taxon>Sordariomycetidae</taxon>
        <taxon>Sordariales</taxon>
        <taxon>Podosporaceae</taxon>
        <taxon>Podospora</taxon>
    </lineage>
</organism>
<dbReference type="InterPro" id="IPR051061">
    <property type="entry name" value="Zinc_finger_trans_reg"/>
</dbReference>
<feature type="region of interest" description="Disordered" evidence="2">
    <location>
        <begin position="252"/>
        <end position="280"/>
    </location>
</feature>
<dbReference type="GO" id="GO:0006357">
    <property type="term" value="P:regulation of transcription by RNA polymerase II"/>
    <property type="evidence" value="ECO:0007669"/>
    <property type="project" value="TreeGrafter"/>
</dbReference>
<evidence type="ECO:0000256" key="1">
    <source>
        <dbReference type="PROSITE-ProRule" id="PRU00042"/>
    </source>
</evidence>
<comment type="caution">
    <text evidence="4">The sequence shown here is derived from an EMBL/GenBank/DDBJ whole genome shotgun (WGS) entry which is preliminary data.</text>
</comment>
<feature type="compositionally biased region" description="Basic and acidic residues" evidence="2">
    <location>
        <begin position="61"/>
        <end position="75"/>
    </location>
</feature>
<dbReference type="GO" id="GO:0008270">
    <property type="term" value="F:zinc ion binding"/>
    <property type="evidence" value="ECO:0007669"/>
    <property type="project" value="UniProtKB-KW"/>
</dbReference>
<dbReference type="AlphaFoldDB" id="A0AAE0TZW8"/>
<dbReference type="PANTHER" id="PTHR46179:SF19">
    <property type="entry name" value="C2H2 FINGER DOMAIN TRANSCRIPTION FACTOR (EUROFUNG)-RELATED"/>
    <property type="match status" value="1"/>
</dbReference>
<keyword evidence="5" id="KW-1185">Reference proteome</keyword>
<keyword evidence="1" id="KW-0479">Metal-binding</keyword>
<evidence type="ECO:0000259" key="3">
    <source>
        <dbReference type="PROSITE" id="PS50157"/>
    </source>
</evidence>
<dbReference type="InterPro" id="IPR013087">
    <property type="entry name" value="Znf_C2H2_type"/>
</dbReference>